<evidence type="ECO:0000313" key="2">
    <source>
        <dbReference type="Proteomes" id="UP000295380"/>
    </source>
</evidence>
<evidence type="ECO:0008006" key="3">
    <source>
        <dbReference type="Google" id="ProtNLM"/>
    </source>
</evidence>
<comment type="caution">
    <text evidence="1">The sequence shown here is derived from an EMBL/GenBank/DDBJ whole genome shotgun (WGS) entry which is preliminary data.</text>
</comment>
<dbReference type="Gene3D" id="2.60.40.10">
    <property type="entry name" value="Immunoglobulins"/>
    <property type="match status" value="3"/>
</dbReference>
<dbReference type="AlphaFoldDB" id="A0A4R7NLM2"/>
<dbReference type="RefSeq" id="WP_133697714.1">
    <property type="nucleotide sequence ID" value="NZ_SOBR01000005.1"/>
</dbReference>
<gene>
    <name evidence="1" type="ORF">C8E00_1051</name>
</gene>
<sequence length="471" mass="47327">MSIATVVSITGQAWARDPDGNLRELSVGDVLKEGETLITSANGSVQLDFNDGLPPTLIGGDEQVALTNDVDAENASGQDESAVQDSEVEALLSALEEEEGDLFELLEATAAGGGAAGGGGGGSDFVRLSRIEESVQGLQYEYSVGADEGPETIEFAEAPVADETAAVANIVLDPITADNTVNDTEAGQTIAITGSVTGDAAAGDTVTLTIGDQSYEGTVGDDLTYSIDVAGEVLAAHDTVSAEVTGADEAGNAFSADTAREYAVDTTAQAGITIDPVTDDNTVNDTEAGQTIAITGSVTGDAAAGDTVTLTIGDQSYAGTVGDDLTYSIDVAGEVLAANDTMAANVTGTDEAGNAFSADTTRDYSVDTDASATITIDPVTDDNTVNDTEAGQTIAITGSVTGDAAAGDTVTLTIGDQSYEGTVGDDLTYSIDVAGEVLAANDTMAANVTGTDEAGNAFSADTAREYAVDTT</sequence>
<dbReference type="InterPro" id="IPR049826">
    <property type="entry name" value="Ig-like_ice"/>
</dbReference>
<dbReference type="NCBIfam" id="NF033510">
    <property type="entry name" value="Ca_tandemer"/>
    <property type="match status" value="3"/>
</dbReference>
<dbReference type="OrthoDB" id="5787335at2"/>
<protein>
    <recommendedName>
        <fullName evidence="3">Ig-like protein group 3</fullName>
    </recommendedName>
</protein>
<dbReference type="InterPro" id="IPR047777">
    <property type="entry name" value="LapA-like_RM"/>
</dbReference>
<organism evidence="1 2">
    <name type="scientific">Chromohalobacter marismortui</name>
    <dbReference type="NCBI Taxonomy" id="42055"/>
    <lineage>
        <taxon>Bacteria</taxon>
        <taxon>Pseudomonadati</taxon>
        <taxon>Pseudomonadota</taxon>
        <taxon>Gammaproteobacteria</taxon>
        <taxon>Oceanospirillales</taxon>
        <taxon>Halomonadaceae</taxon>
        <taxon>Chromohalobacter</taxon>
    </lineage>
</organism>
<proteinExistence type="predicted"/>
<reference evidence="1 2" key="1">
    <citation type="submission" date="2019-03" db="EMBL/GenBank/DDBJ databases">
        <title>Genomic Encyclopedia of Type Strains, Phase IV (KMG-IV): sequencing the most valuable type-strain genomes for metagenomic binning, comparative biology and taxonomic classification.</title>
        <authorList>
            <person name="Goeker M."/>
        </authorList>
    </citation>
    <scope>NUCLEOTIDE SEQUENCE [LARGE SCALE GENOMIC DNA]</scope>
    <source>
        <strain evidence="1 2">DSM 6770</strain>
    </source>
</reference>
<evidence type="ECO:0000313" key="1">
    <source>
        <dbReference type="EMBL" id="TDU21517.1"/>
    </source>
</evidence>
<dbReference type="InterPro" id="IPR013783">
    <property type="entry name" value="Ig-like_fold"/>
</dbReference>
<dbReference type="Proteomes" id="UP000295380">
    <property type="component" value="Unassembled WGS sequence"/>
</dbReference>
<feature type="non-terminal residue" evidence="1">
    <location>
        <position position="471"/>
    </location>
</feature>
<dbReference type="NCBIfam" id="NF033682">
    <property type="entry name" value="retention_LapA"/>
    <property type="match status" value="1"/>
</dbReference>
<keyword evidence="2" id="KW-1185">Reference proteome</keyword>
<accession>A0A4R7NLM2</accession>
<dbReference type="EMBL" id="SOBR01000005">
    <property type="protein sequence ID" value="TDU21517.1"/>
    <property type="molecule type" value="Genomic_DNA"/>
</dbReference>
<name>A0A4R7NLM2_9GAMM</name>
<dbReference type="NCBIfam" id="NF012196">
    <property type="entry name" value="Ig_like_ice"/>
    <property type="match status" value="3"/>
</dbReference>